<keyword evidence="2" id="KW-0815">Transposition</keyword>
<evidence type="ECO:0000259" key="9">
    <source>
        <dbReference type="Pfam" id="PF12323"/>
    </source>
</evidence>
<comment type="caution">
    <text evidence="10">The sequence shown here is derived from an EMBL/GenBank/DDBJ whole genome shotgun (WGS) entry which is preliminary data.</text>
</comment>
<dbReference type="NCBIfam" id="NF040570">
    <property type="entry name" value="guided_TnpB"/>
    <property type="match status" value="1"/>
</dbReference>
<dbReference type="InterPro" id="IPR010095">
    <property type="entry name" value="Cas12f1-like_TNB"/>
</dbReference>
<feature type="domain" description="Probable transposase IS891/IS1136/IS1341" evidence="7">
    <location>
        <begin position="165"/>
        <end position="276"/>
    </location>
</feature>
<evidence type="ECO:0000259" key="8">
    <source>
        <dbReference type="Pfam" id="PF07282"/>
    </source>
</evidence>
<dbReference type="GO" id="GO:0046872">
    <property type="term" value="F:metal ion binding"/>
    <property type="evidence" value="ECO:0007669"/>
    <property type="project" value="UniProtKB-KW"/>
</dbReference>
<evidence type="ECO:0000256" key="5">
    <source>
        <dbReference type="ARBA" id="ARBA00023125"/>
    </source>
</evidence>
<comment type="similarity">
    <text evidence="1">In the C-terminal section; belongs to the transposase 35 family.</text>
</comment>
<keyword evidence="6" id="KW-0233">DNA recombination</keyword>
<keyword evidence="5" id="KW-0238">DNA-binding</keyword>
<organism evidence="10 11">
    <name type="scientific">Waterburya agarophytonicola KI4</name>
    <dbReference type="NCBI Taxonomy" id="2874699"/>
    <lineage>
        <taxon>Bacteria</taxon>
        <taxon>Bacillati</taxon>
        <taxon>Cyanobacteriota</taxon>
        <taxon>Cyanophyceae</taxon>
        <taxon>Pleurocapsales</taxon>
        <taxon>Hyellaceae</taxon>
        <taxon>Waterburya</taxon>
        <taxon>Waterburya agarophytonicola</taxon>
    </lineage>
</organism>
<evidence type="ECO:0000259" key="7">
    <source>
        <dbReference type="Pfam" id="PF01385"/>
    </source>
</evidence>
<dbReference type="Proteomes" id="UP000729733">
    <property type="component" value="Unassembled WGS sequence"/>
</dbReference>
<dbReference type="GO" id="GO:0003677">
    <property type="term" value="F:DNA binding"/>
    <property type="evidence" value="ECO:0007669"/>
    <property type="project" value="UniProtKB-KW"/>
</dbReference>
<evidence type="ECO:0000313" key="11">
    <source>
        <dbReference type="Proteomes" id="UP000729733"/>
    </source>
</evidence>
<dbReference type="InterPro" id="IPR021027">
    <property type="entry name" value="Transposase_put_HTH"/>
</dbReference>
<keyword evidence="11" id="KW-1185">Reference proteome</keyword>
<evidence type="ECO:0000256" key="1">
    <source>
        <dbReference type="ARBA" id="ARBA00008761"/>
    </source>
</evidence>
<dbReference type="EMBL" id="JADWDC010000010">
    <property type="protein sequence ID" value="MCC0176604.1"/>
    <property type="molecule type" value="Genomic_DNA"/>
</dbReference>
<reference evidence="10" key="1">
    <citation type="journal article" date="2021" name="Antonie Van Leeuwenhoek">
        <title>Draft genome and description of Waterburya agarophytonicola gen. nov. sp. nov. (Pleurocapsales, Cyanobacteria): a seaweed symbiont.</title>
        <authorList>
            <person name="Bonthond G."/>
            <person name="Shalygin S."/>
            <person name="Bayer T."/>
            <person name="Weinberger F."/>
        </authorList>
    </citation>
    <scope>NUCLEOTIDE SEQUENCE</scope>
    <source>
        <strain evidence="10">KI4</strain>
    </source>
</reference>
<dbReference type="RefSeq" id="WP_229639640.1">
    <property type="nucleotide sequence ID" value="NZ_JADWDC010000010.1"/>
</dbReference>
<accession>A0A964BNZ0</accession>
<name>A0A964BNZ0_9CYAN</name>
<dbReference type="InterPro" id="IPR001959">
    <property type="entry name" value="Transposase"/>
</dbReference>
<protein>
    <submittedName>
        <fullName evidence="10">Transposase</fullName>
    </submittedName>
</protein>
<keyword evidence="3" id="KW-0479">Metal-binding</keyword>
<dbReference type="NCBIfam" id="TIGR01766">
    <property type="entry name" value="IS200/IS605 family accessory protein TnpB-like domain"/>
    <property type="match status" value="1"/>
</dbReference>
<dbReference type="Pfam" id="PF07282">
    <property type="entry name" value="Cas12f1-like_TNB"/>
    <property type="match status" value="1"/>
</dbReference>
<dbReference type="Pfam" id="PF01385">
    <property type="entry name" value="OrfB_IS605"/>
    <property type="match status" value="1"/>
</dbReference>
<keyword evidence="4" id="KW-0862">Zinc</keyword>
<gene>
    <name evidence="10" type="ORF">I4641_06380</name>
</gene>
<dbReference type="Pfam" id="PF12323">
    <property type="entry name" value="HTH_OrfB_IS605"/>
    <property type="match status" value="1"/>
</dbReference>
<feature type="domain" description="Transposase putative helix-turn-helix" evidence="9">
    <location>
        <begin position="1"/>
        <end position="46"/>
    </location>
</feature>
<evidence type="ECO:0000256" key="3">
    <source>
        <dbReference type="ARBA" id="ARBA00022723"/>
    </source>
</evidence>
<evidence type="ECO:0000256" key="4">
    <source>
        <dbReference type="ARBA" id="ARBA00022833"/>
    </source>
</evidence>
<dbReference type="AlphaFoldDB" id="A0A964BNZ0"/>
<dbReference type="GO" id="GO:0006310">
    <property type="term" value="P:DNA recombination"/>
    <property type="evidence" value="ECO:0007669"/>
    <property type="project" value="UniProtKB-KW"/>
</dbReference>
<proteinExistence type="inferred from homology"/>
<evidence type="ECO:0000313" key="10">
    <source>
        <dbReference type="EMBL" id="MCC0176604.1"/>
    </source>
</evidence>
<evidence type="ECO:0000256" key="6">
    <source>
        <dbReference type="ARBA" id="ARBA00023172"/>
    </source>
</evidence>
<evidence type="ECO:0000256" key="2">
    <source>
        <dbReference type="ARBA" id="ARBA00022578"/>
    </source>
</evidence>
<feature type="domain" description="Cas12f1-like TNB" evidence="8">
    <location>
        <begin position="289"/>
        <end position="356"/>
    </location>
</feature>
<sequence>MRQLRGFKYRFYPTLAQRLELAQTFGCTRFVYNWALALRTNSYYQDNVSLSYTDTSNALTKLKKDPEKPWLKQVSAVPLQQGLRHLNTAFINFFAGRNKYPRFKKKNGRQSAHYAPNAFKWQDGKLALAKMSQPLKIRWSRHFTGQPKSVTISKDPSNRYFVSFLVEEELEQWSATDGKIGVDLGVKDVMVTSTGFASGNPKHYQKYQARLKTLQRRLAKKKKGSNNRYKAKLKVAKLHAKIADCRKDFLHKLTTQLVRENQAIYTETLAVKNMMSNHKLAKAIADCVWGEALRQFQYKCQWHDRTIGAIDRWFPSSKRCNPCGHILDKLPLDVREWTCPSCGSRNPRDKNAALNILAVGQTVFASGLGTGGETDILSLAILG</sequence>
<dbReference type="GO" id="GO:0032196">
    <property type="term" value="P:transposition"/>
    <property type="evidence" value="ECO:0007669"/>
    <property type="project" value="UniProtKB-KW"/>
</dbReference>